<evidence type="ECO:0000313" key="2">
    <source>
        <dbReference type="Proteomes" id="UP000320623"/>
    </source>
</evidence>
<dbReference type="AlphaFoldDB" id="A0A0S4NAL2"/>
<dbReference type="STRING" id="1643428.GCA_001442855_01998"/>
<protein>
    <submittedName>
        <fullName evidence="1">Uncharacterized protein</fullName>
    </submittedName>
</protein>
<name>A0A0S4NAL2_9BACT</name>
<reference evidence="2" key="1">
    <citation type="submission" date="2015-11" db="EMBL/GenBank/DDBJ databases">
        <authorList>
            <person name="Varghese N."/>
        </authorList>
    </citation>
    <scope>NUCLEOTIDE SEQUENCE [LARGE SCALE GENOMIC DNA]</scope>
</reference>
<dbReference type="OrthoDB" id="9905876at2"/>
<evidence type="ECO:0000313" key="1">
    <source>
        <dbReference type="EMBL" id="CUU08276.1"/>
    </source>
</evidence>
<gene>
    <name evidence="1" type="ORF">JGI1_02040</name>
</gene>
<dbReference type="RefSeq" id="WP_140945756.1">
    <property type="nucleotide sequence ID" value="NZ_FAOO01000020.1"/>
</dbReference>
<proteinExistence type="predicted"/>
<organism evidence="1 2">
    <name type="scientific">Candidatus Thermokryptus mobilis</name>
    <dbReference type="NCBI Taxonomy" id="1643428"/>
    <lineage>
        <taxon>Bacteria</taxon>
        <taxon>Pseudomonadati</taxon>
        <taxon>Candidatus Kryptoniota</taxon>
        <taxon>Candidatus Thermokryptus</taxon>
    </lineage>
</organism>
<accession>A0A0S4NAL2</accession>
<keyword evidence="2" id="KW-1185">Reference proteome</keyword>
<dbReference type="EMBL" id="FAOO01000020">
    <property type="protein sequence ID" value="CUU08276.1"/>
    <property type="molecule type" value="Genomic_DNA"/>
</dbReference>
<dbReference type="Proteomes" id="UP000320623">
    <property type="component" value="Unassembled WGS sequence"/>
</dbReference>
<sequence length="122" mass="14540">MRRKVGRVLFSRVTLKNGQITTRERILINTEREKFFVDSVPAEKIKIYMCEDEESVTFGDERFSIWVKIENYFKLPNKFIIEIGDVKFEVEMLFNRRGFWCFEAKKILKAGFVKSGHEVFIC</sequence>